<feature type="region of interest" description="Disordered" evidence="5">
    <location>
        <begin position="182"/>
        <end position="204"/>
    </location>
</feature>
<evidence type="ECO:0000256" key="5">
    <source>
        <dbReference type="SAM" id="MobiDB-lite"/>
    </source>
</evidence>
<evidence type="ECO:0000313" key="7">
    <source>
        <dbReference type="EMBL" id="CAJ1053568.1"/>
    </source>
</evidence>
<dbReference type="AlphaFoldDB" id="A0AAV1EXQ2"/>
<keyword evidence="4" id="KW-0325">Glycoprotein</keyword>
<comment type="subcellular location">
    <subcellularLocation>
        <location evidence="1">Secreted</location>
    </subcellularLocation>
</comment>
<sequence length="204" mass="23161">MFYIFTVVLLFLISMGHSAPPVCERLVQPLKQLEPHHLQGRWALVAGSLNHSSSMEALRLRDSITMYFSNSSETSIFSYTQINRFGDHCQSLPYNISVEGSTFTFNVGDRFNLTGSFLYTSCPDCLVMQWTVKSRRRASEDLYLLSRRRQVEQQEMKEFEAQVACYDLPAAAVMDASKELCPEQAETQPAIPEKTGAQIKEEAE</sequence>
<evidence type="ECO:0000256" key="2">
    <source>
        <dbReference type="ARBA" id="ARBA00022525"/>
    </source>
</evidence>
<dbReference type="InterPro" id="IPR022734">
    <property type="entry name" value="ApoM"/>
</dbReference>
<name>A0AAV1EXQ2_XYRNO</name>
<accession>A0AAV1EXQ2</accession>
<dbReference type="GO" id="GO:0005576">
    <property type="term" value="C:extracellular region"/>
    <property type="evidence" value="ECO:0007669"/>
    <property type="project" value="UniProtKB-SubCell"/>
</dbReference>
<feature type="chain" id="PRO_5043897743" evidence="6">
    <location>
        <begin position="19"/>
        <end position="204"/>
    </location>
</feature>
<keyword evidence="2" id="KW-0964">Secreted</keyword>
<reference evidence="7" key="1">
    <citation type="submission" date="2023-08" db="EMBL/GenBank/DDBJ databases">
        <authorList>
            <person name="Alioto T."/>
            <person name="Alioto T."/>
            <person name="Gomez Garrido J."/>
        </authorList>
    </citation>
    <scope>NUCLEOTIDE SEQUENCE</scope>
</reference>
<proteinExistence type="predicted"/>
<dbReference type="Gene3D" id="2.40.128.20">
    <property type="match status" value="1"/>
</dbReference>
<dbReference type="Pfam" id="PF11032">
    <property type="entry name" value="ApoM"/>
    <property type="match status" value="1"/>
</dbReference>
<evidence type="ECO:0000256" key="4">
    <source>
        <dbReference type="ARBA" id="ARBA00023180"/>
    </source>
</evidence>
<dbReference type="Proteomes" id="UP001178508">
    <property type="component" value="Chromosome 3"/>
</dbReference>
<dbReference type="PANTHER" id="PTHR11967:SF2">
    <property type="entry name" value="ALPHA-1-ACID GLYCOPROTEIN 1"/>
    <property type="match status" value="1"/>
</dbReference>
<evidence type="ECO:0000313" key="8">
    <source>
        <dbReference type="Proteomes" id="UP001178508"/>
    </source>
</evidence>
<dbReference type="SUPFAM" id="SSF50814">
    <property type="entry name" value="Lipocalins"/>
    <property type="match status" value="1"/>
</dbReference>
<organism evidence="7 8">
    <name type="scientific">Xyrichtys novacula</name>
    <name type="common">Pearly razorfish</name>
    <name type="synonym">Hemipteronotus novacula</name>
    <dbReference type="NCBI Taxonomy" id="13765"/>
    <lineage>
        <taxon>Eukaryota</taxon>
        <taxon>Metazoa</taxon>
        <taxon>Chordata</taxon>
        <taxon>Craniata</taxon>
        <taxon>Vertebrata</taxon>
        <taxon>Euteleostomi</taxon>
        <taxon>Actinopterygii</taxon>
        <taxon>Neopterygii</taxon>
        <taxon>Teleostei</taxon>
        <taxon>Neoteleostei</taxon>
        <taxon>Acanthomorphata</taxon>
        <taxon>Eupercaria</taxon>
        <taxon>Labriformes</taxon>
        <taxon>Labridae</taxon>
        <taxon>Xyrichtys</taxon>
    </lineage>
</organism>
<keyword evidence="3 6" id="KW-0732">Signal</keyword>
<gene>
    <name evidence="7" type="ORF">XNOV1_A033745</name>
</gene>
<evidence type="ECO:0000256" key="6">
    <source>
        <dbReference type="SAM" id="SignalP"/>
    </source>
</evidence>
<feature type="signal peptide" evidence="6">
    <location>
        <begin position="1"/>
        <end position="18"/>
    </location>
</feature>
<dbReference type="PANTHER" id="PTHR11967">
    <property type="entry name" value="ALPHA-1-ACID GLYCOPROTEIN"/>
    <property type="match status" value="1"/>
</dbReference>
<keyword evidence="8" id="KW-1185">Reference proteome</keyword>
<dbReference type="EMBL" id="OY660866">
    <property type="protein sequence ID" value="CAJ1053568.1"/>
    <property type="molecule type" value="Genomic_DNA"/>
</dbReference>
<dbReference type="InterPro" id="IPR012674">
    <property type="entry name" value="Calycin"/>
</dbReference>
<evidence type="ECO:0000256" key="1">
    <source>
        <dbReference type="ARBA" id="ARBA00004613"/>
    </source>
</evidence>
<protein>
    <submittedName>
        <fullName evidence="7">Uncharacterized protein LOC117481581</fullName>
    </submittedName>
</protein>
<evidence type="ECO:0000256" key="3">
    <source>
        <dbReference type="ARBA" id="ARBA00022729"/>
    </source>
</evidence>